<feature type="domain" description="Nucleotidyl transferase" evidence="1">
    <location>
        <begin position="3"/>
        <end position="223"/>
    </location>
</feature>
<dbReference type="Gene3D" id="3.90.550.10">
    <property type="entry name" value="Spore Coat Polysaccharide Biosynthesis Protein SpsA, Chain A"/>
    <property type="match status" value="1"/>
</dbReference>
<sequence length="227" mass="26016">MEAIILAGGLGTRLKSVVSDLPKPMAPIEEKPFLEYILHYLLKNKITRVILSVGYQWQSIKSYFGNNFREIELIYSIENEPLGTGGAIKKALEKINNQQCFILNGDTFFNVDLQTLTLPSNSKIILSLKKMHHFDRYGCVENNTQQKVSSFTEKVYRTEGNINGGVYLVNKNIFNDFDLESKFSFEAFMQENFKKLGISVKIFEDYFIDIGIPDDYAKAQNEIKLQL</sequence>
<gene>
    <name evidence="2" type="ORF">HELGO_WM12490</name>
</gene>
<dbReference type="PANTHER" id="PTHR22572">
    <property type="entry name" value="SUGAR-1-PHOSPHATE GUANYL TRANSFERASE"/>
    <property type="match status" value="1"/>
</dbReference>
<evidence type="ECO:0000259" key="1">
    <source>
        <dbReference type="Pfam" id="PF00483"/>
    </source>
</evidence>
<dbReference type="EMBL" id="CACVAU010000019">
    <property type="protein sequence ID" value="CAA6805907.1"/>
    <property type="molecule type" value="Genomic_DNA"/>
</dbReference>
<dbReference type="CDD" id="cd06915">
    <property type="entry name" value="NTP_transferase_WcbM_like"/>
    <property type="match status" value="1"/>
</dbReference>
<protein>
    <submittedName>
        <fullName evidence="2">D-glycero-D-manno-heptose 1-phosphate guanosyltransferase</fullName>
    </submittedName>
</protein>
<evidence type="ECO:0000313" key="2">
    <source>
        <dbReference type="EMBL" id="CAA6805907.1"/>
    </source>
</evidence>
<organism evidence="2">
    <name type="scientific">uncultured Sulfurovum sp</name>
    <dbReference type="NCBI Taxonomy" id="269237"/>
    <lineage>
        <taxon>Bacteria</taxon>
        <taxon>Pseudomonadati</taxon>
        <taxon>Campylobacterota</taxon>
        <taxon>Epsilonproteobacteria</taxon>
        <taxon>Campylobacterales</taxon>
        <taxon>Sulfurovaceae</taxon>
        <taxon>Sulfurovum</taxon>
        <taxon>environmental samples</taxon>
    </lineage>
</organism>
<dbReference type="AlphaFoldDB" id="A0A6S6SSB0"/>
<dbReference type="InterPro" id="IPR050486">
    <property type="entry name" value="Mannose-1P_guanyltransferase"/>
</dbReference>
<name>A0A6S6SSB0_9BACT</name>
<keyword evidence="2" id="KW-0808">Transferase</keyword>
<reference evidence="2" key="1">
    <citation type="submission" date="2020-01" db="EMBL/GenBank/DDBJ databases">
        <authorList>
            <person name="Meier V. D."/>
            <person name="Meier V D."/>
        </authorList>
    </citation>
    <scope>NUCLEOTIDE SEQUENCE</scope>
    <source>
        <strain evidence="2">HLG_WM_MAG_05</strain>
    </source>
</reference>
<dbReference type="Pfam" id="PF00483">
    <property type="entry name" value="NTP_transferase"/>
    <property type="match status" value="1"/>
</dbReference>
<accession>A0A6S6SSB0</accession>
<dbReference type="InterPro" id="IPR029044">
    <property type="entry name" value="Nucleotide-diphossugar_trans"/>
</dbReference>
<proteinExistence type="predicted"/>
<dbReference type="InterPro" id="IPR005835">
    <property type="entry name" value="NTP_transferase_dom"/>
</dbReference>
<dbReference type="SUPFAM" id="SSF53448">
    <property type="entry name" value="Nucleotide-diphospho-sugar transferases"/>
    <property type="match status" value="1"/>
</dbReference>
<dbReference type="GO" id="GO:0016740">
    <property type="term" value="F:transferase activity"/>
    <property type="evidence" value="ECO:0007669"/>
    <property type="project" value="UniProtKB-KW"/>
</dbReference>